<keyword evidence="5 7" id="KW-0472">Membrane</keyword>
<dbReference type="AlphaFoldDB" id="A0ABD5NNW7"/>
<evidence type="ECO:0000256" key="6">
    <source>
        <dbReference type="SAM" id="MobiDB-lite"/>
    </source>
</evidence>
<dbReference type="PANTHER" id="PTHR21716">
    <property type="entry name" value="TRANSMEMBRANE PROTEIN"/>
    <property type="match status" value="1"/>
</dbReference>
<dbReference type="GO" id="GO:0016020">
    <property type="term" value="C:membrane"/>
    <property type="evidence" value="ECO:0007669"/>
    <property type="project" value="UniProtKB-SubCell"/>
</dbReference>
<evidence type="ECO:0000256" key="3">
    <source>
        <dbReference type="ARBA" id="ARBA00022692"/>
    </source>
</evidence>
<evidence type="ECO:0000256" key="5">
    <source>
        <dbReference type="ARBA" id="ARBA00023136"/>
    </source>
</evidence>
<dbReference type="InterPro" id="IPR002549">
    <property type="entry name" value="AI-2E-like"/>
</dbReference>
<keyword evidence="9" id="KW-1185">Reference proteome</keyword>
<comment type="subcellular location">
    <subcellularLocation>
        <location evidence="1">Membrane</location>
        <topology evidence="1">Multi-pass membrane protein</topology>
    </subcellularLocation>
</comment>
<gene>
    <name evidence="8" type="ORF">ACFOUR_08410</name>
</gene>
<evidence type="ECO:0000313" key="9">
    <source>
        <dbReference type="Proteomes" id="UP001595846"/>
    </source>
</evidence>
<feature type="transmembrane region" description="Helical" evidence="7">
    <location>
        <begin position="299"/>
        <end position="327"/>
    </location>
</feature>
<dbReference type="RefSeq" id="WP_256531268.1">
    <property type="nucleotide sequence ID" value="NZ_CP101824.1"/>
</dbReference>
<feature type="transmembrane region" description="Helical" evidence="7">
    <location>
        <begin position="150"/>
        <end position="169"/>
    </location>
</feature>
<keyword evidence="3 7" id="KW-0812">Transmembrane</keyword>
<sequence>MDASRDPPDWLTEQPGLTALAVVSILLALLVIVPYLQYVLFGVVLAYIAHPVQQRLERYVRPTIASLVVVAATVVVVLLPLVYLLTVAFRQGLLVVEWIRDEELDVATIEQLLESNGYAVDLVELYEANQDRIASGIQQLTDAAINVVGGLPNMFIGLTITTFVLFGLLRDGVRLVEWVQWVIPVDDEILADLQEGIDELMWASVVGNVAVAVIQAIMLGAGLWVAGVPAVIFLTVATFVLTLLPLIGAFGVWIPASIYLLATGSTTAGAAMVVYGMFVTFSDSYYRPAIIGQTGGYNAVIVIVGIFGGLVAFGAIGLFLGPVVLGATKLVLDSFARVRTGEEPPGAVADADGGPKPGSDATDADDSTGSESGGDGASHPDEPTDRTG</sequence>
<feature type="transmembrane region" description="Helical" evidence="7">
    <location>
        <begin position="20"/>
        <end position="47"/>
    </location>
</feature>
<dbReference type="Proteomes" id="UP001595846">
    <property type="component" value="Unassembled WGS sequence"/>
</dbReference>
<name>A0ABD5NNW7_9EURY</name>
<accession>A0ABD5NNW7</accession>
<evidence type="ECO:0000256" key="4">
    <source>
        <dbReference type="ARBA" id="ARBA00022989"/>
    </source>
</evidence>
<evidence type="ECO:0000313" key="8">
    <source>
        <dbReference type="EMBL" id="MFC3958388.1"/>
    </source>
</evidence>
<evidence type="ECO:0000256" key="2">
    <source>
        <dbReference type="ARBA" id="ARBA00009773"/>
    </source>
</evidence>
<feature type="transmembrane region" description="Helical" evidence="7">
    <location>
        <begin position="200"/>
        <end position="224"/>
    </location>
</feature>
<feature type="transmembrane region" description="Helical" evidence="7">
    <location>
        <begin position="230"/>
        <end position="251"/>
    </location>
</feature>
<comment type="similarity">
    <text evidence="2">Belongs to the autoinducer-2 exporter (AI-2E) (TC 2.A.86) family.</text>
</comment>
<proteinExistence type="inferred from homology"/>
<dbReference type="Pfam" id="PF01594">
    <property type="entry name" value="AI-2E_transport"/>
    <property type="match status" value="1"/>
</dbReference>
<feature type="transmembrane region" description="Helical" evidence="7">
    <location>
        <begin position="59"/>
        <end position="85"/>
    </location>
</feature>
<protein>
    <submittedName>
        <fullName evidence="8">AI-2E family transporter</fullName>
    </submittedName>
</protein>
<feature type="region of interest" description="Disordered" evidence="6">
    <location>
        <begin position="342"/>
        <end position="388"/>
    </location>
</feature>
<dbReference type="EMBL" id="JBHSAQ010000003">
    <property type="protein sequence ID" value="MFC3958388.1"/>
    <property type="molecule type" value="Genomic_DNA"/>
</dbReference>
<organism evidence="8 9">
    <name type="scientific">Halovivax cerinus</name>
    <dbReference type="NCBI Taxonomy" id="1487865"/>
    <lineage>
        <taxon>Archaea</taxon>
        <taxon>Methanobacteriati</taxon>
        <taxon>Methanobacteriota</taxon>
        <taxon>Stenosarchaea group</taxon>
        <taxon>Halobacteria</taxon>
        <taxon>Halobacteriales</taxon>
        <taxon>Natrialbaceae</taxon>
        <taxon>Halovivax</taxon>
    </lineage>
</organism>
<evidence type="ECO:0000256" key="7">
    <source>
        <dbReference type="SAM" id="Phobius"/>
    </source>
</evidence>
<comment type="caution">
    <text evidence="8">The sequence shown here is derived from an EMBL/GenBank/DDBJ whole genome shotgun (WGS) entry which is preliminary data.</text>
</comment>
<dbReference type="PANTHER" id="PTHR21716:SF4">
    <property type="entry name" value="TRANSMEMBRANE PROTEIN 245"/>
    <property type="match status" value="1"/>
</dbReference>
<dbReference type="GeneID" id="73903991"/>
<feature type="transmembrane region" description="Helical" evidence="7">
    <location>
        <begin position="258"/>
        <end position="279"/>
    </location>
</feature>
<reference evidence="8 9" key="1">
    <citation type="journal article" date="2019" name="Int. J. Syst. Evol. Microbiol.">
        <title>The Global Catalogue of Microorganisms (GCM) 10K type strain sequencing project: providing services to taxonomists for standard genome sequencing and annotation.</title>
        <authorList>
            <consortium name="The Broad Institute Genomics Platform"/>
            <consortium name="The Broad Institute Genome Sequencing Center for Infectious Disease"/>
            <person name="Wu L."/>
            <person name="Ma J."/>
        </authorList>
    </citation>
    <scope>NUCLEOTIDE SEQUENCE [LARGE SCALE GENOMIC DNA]</scope>
    <source>
        <strain evidence="8 9">IBRC-M 10256</strain>
    </source>
</reference>
<keyword evidence="4 7" id="KW-1133">Transmembrane helix</keyword>
<feature type="compositionally biased region" description="Basic and acidic residues" evidence="6">
    <location>
        <begin position="378"/>
        <end position="388"/>
    </location>
</feature>
<evidence type="ECO:0000256" key="1">
    <source>
        <dbReference type="ARBA" id="ARBA00004141"/>
    </source>
</evidence>